<organism evidence="2 3">
    <name type="scientific">Pseudomonas taeanensis MS-3</name>
    <dbReference type="NCBI Taxonomy" id="1395571"/>
    <lineage>
        <taxon>Bacteria</taxon>
        <taxon>Pseudomonadati</taxon>
        <taxon>Pseudomonadota</taxon>
        <taxon>Gammaproteobacteria</taxon>
        <taxon>Pseudomonadales</taxon>
        <taxon>Pseudomonadaceae</taxon>
        <taxon>Pseudomonas</taxon>
    </lineage>
</organism>
<dbReference type="EMBL" id="AWSQ01000002">
    <property type="protein sequence ID" value="KFX69529.1"/>
    <property type="molecule type" value="Genomic_DNA"/>
</dbReference>
<dbReference type="InterPro" id="IPR007498">
    <property type="entry name" value="PqiA-like"/>
</dbReference>
<dbReference type="STRING" id="1395571.TMS3_0108365"/>
<sequence>MSDSADPQTMPELPIEALIACHECDLLMRKPDCTEGERVECPRCGYELYTYRHQVVRRSLALVIAALLLYVPANFLPIMRLNLLGQTTEDTLWSGVLGLYDSGMQGVAVVVFLCSMAVPLLKLLCQLAVLLSIRLDFGRGYGLLLYRIYHHLRDWGMLEVYLMGILVAMVKLADLADLSLGLGLLCFIALLLTQVWLEVTMSPHQIWQALSGEDEHARD</sequence>
<evidence type="ECO:0000313" key="3">
    <source>
        <dbReference type="Proteomes" id="UP000030063"/>
    </source>
</evidence>
<feature type="transmembrane region" description="Helical" evidence="1">
    <location>
        <begin position="60"/>
        <end position="83"/>
    </location>
</feature>
<dbReference type="Proteomes" id="UP000030063">
    <property type="component" value="Unassembled WGS sequence"/>
</dbReference>
<evidence type="ECO:0000256" key="1">
    <source>
        <dbReference type="SAM" id="Phobius"/>
    </source>
</evidence>
<dbReference type="eggNOG" id="COG2995">
    <property type="taxonomic scope" value="Bacteria"/>
</dbReference>
<keyword evidence="1" id="KW-1133">Transmembrane helix</keyword>
<gene>
    <name evidence="2" type="ORF">TMS3_0108365</name>
</gene>
<evidence type="ECO:0000313" key="2">
    <source>
        <dbReference type="EMBL" id="KFX69529.1"/>
    </source>
</evidence>
<dbReference type="AlphaFoldDB" id="A0A0A1YLI6"/>
<comment type="caution">
    <text evidence="2">The sequence shown here is derived from an EMBL/GenBank/DDBJ whole genome shotgun (WGS) entry which is preliminary data.</text>
</comment>
<keyword evidence="1" id="KW-0472">Membrane</keyword>
<keyword evidence="1" id="KW-0812">Transmembrane</keyword>
<feature type="transmembrane region" description="Helical" evidence="1">
    <location>
        <begin position="103"/>
        <end position="131"/>
    </location>
</feature>
<dbReference type="RefSeq" id="WP_025164769.1">
    <property type="nucleotide sequence ID" value="NZ_AWSQ01000002.1"/>
</dbReference>
<protein>
    <submittedName>
        <fullName evidence="2">Paraquat-inducible protein A</fullName>
    </submittedName>
</protein>
<accession>A0A0A1YLI6</accession>
<feature type="transmembrane region" description="Helical" evidence="1">
    <location>
        <begin position="178"/>
        <end position="197"/>
    </location>
</feature>
<dbReference type="Pfam" id="PF04403">
    <property type="entry name" value="PqiA"/>
    <property type="match status" value="1"/>
</dbReference>
<proteinExistence type="predicted"/>
<dbReference type="OrthoDB" id="5291921at2"/>
<name>A0A0A1YLI6_9PSED</name>
<reference evidence="2 3" key="1">
    <citation type="journal article" date="2014" name="Genome Announc.">
        <title>Draft Genome Sequence of Petroleum Oil-Degrading Marine Bacterium Pseudomonas taeanensis Strain MS-3, Isolated from a Crude Oil-Contaminated Seashore.</title>
        <authorList>
            <person name="Lee S.Y."/>
            <person name="Kim S.H."/>
            <person name="Lee D.G."/>
            <person name="Shin S."/>
            <person name="Yun S.H."/>
            <person name="Choi C.W."/>
            <person name="Chung Y.H."/>
            <person name="Choi J.S."/>
            <person name="Kahng H.Y."/>
            <person name="Kim S.I."/>
        </authorList>
    </citation>
    <scope>NUCLEOTIDE SEQUENCE [LARGE SCALE GENOMIC DNA]</scope>
    <source>
        <strain evidence="2 3">MS-3</strain>
    </source>
</reference>
<keyword evidence="3" id="KW-1185">Reference proteome</keyword>